<dbReference type="Proteomes" id="UP001281147">
    <property type="component" value="Unassembled WGS sequence"/>
</dbReference>
<comment type="caution">
    <text evidence="1">The sequence shown here is derived from an EMBL/GenBank/DDBJ whole genome shotgun (WGS) entry which is preliminary data.</text>
</comment>
<keyword evidence="2" id="KW-1185">Reference proteome</keyword>
<evidence type="ECO:0000313" key="1">
    <source>
        <dbReference type="EMBL" id="KAK3691109.1"/>
    </source>
</evidence>
<organism evidence="1 2">
    <name type="scientific">Vermiconidia calcicola</name>
    <dbReference type="NCBI Taxonomy" id="1690605"/>
    <lineage>
        <taxon>Eukaryota</taxon>
        <taxon>Fungi</taxon>
        <taxon>Dikarya</taxon>
        <taxon>Ascomycota</taxon>
        <taxon>Pezizomycotina</taxon>
        <taxon>Dothideomycetes</taxon>
        <taxon>Dothideomycetidae</taxon>
        <taxon>Mycosphaerellales</taxon>
        <taxon>Extremaceae</taxon>
        <taxon>Vermiconidia</taxon>
    </lineage>
</organism>
<proteinExistence type="predicted"/>
<gene>
    <name evidence="1" type="ORF">LTR37_018861</name>
</gene>
<reference evidence="1" key="1">
    <citation type="submission" date="2023-07" db="EMBL/GenBank/DDBJ databases">
        <title>Black Yeasts Isolated from many extreme environments.</title>
        <authorList>
            <person name="Coleine C."/>
            <person name="Stajich J.E."/>
            <person name="Selbmann L."/>
        </authorList>
    </citation>
    <scope>NUCLEOTIDE SEQUENCE</scope>
    <source>
        <strain evidence="1">CCFEE 5714</strain>
    </source>
</reference>
<name>A0ACC3MFS7_9PEZI</name>
<dbReference type="EMBL" id="JAUTXU010000275">
    <property type="protein sequence ID" value="KAK3691109.1"/>
    <property type="molecule type" value="Genomic_DNA"/>
</dbReference>
<protein>
    <submittedName>
        <fullName evidence="1">Uncharacterized protein</fullName>
    </submittedName>
</protein>
<sequence length="318" mass="35583">MAALEGGVGPKQFLDLNDDVLYQICLAADQDENTFWYAPTSRDVVALCSTCKRIREIGTPLVFGKTFELDVLAPTGGYYCTKDLVRALSLCALPYLKRLVTTPGLEGLISRFNSVVHLEIKGEFNRQIRTSQSLHQLANQGKLRGLSHLRLTPLEPMTTRERGWSPKVLEDLSTGTPQLRSLGVIGGHALGYSFESLLRAPDLFPCLEELTVDTLTHLGLCEMGQDCDLSLNPCKPPRWFCQYHIRDAIRYASRVAFTALPQLEVLNFSNEERTMCIREDDGSIANIVIDDQRVKELTVEHTFDTSEESVWEAFLSGP</sequence>
<accession>A0ACC3MFS7</accession>
<evidence type="ECO:0000313" key="2">
    <source>
        <dbReference type="Proteomes" id="UP001281147"/>
    </source>
</evidence>